<gene>
    <name evidence="1" type="ORF">TOLI1172_LOCUS8040</name>
</gene>
<protein>
    <submittedName>
        <fullName evidence="1">Uncharacterized protein</fullName>
    </submittedName>
</protein>
<name>A0A7S1ETI2_9RHOD</name>
<proteinExistence type="predicted"/>
<reference evidence="1" key="1">
    <citation type="submission" date="2021-01" db="EMBL/GenBank/DDBJ databases">
        <authorList>
            <person name="Corre E."/>
            <person name="Pelletier E."/>
            <person name="Niang G."/>
            <person name="Scheremetjew M."/>
            <person name="Finn R."/>
            <person name="Kale V."/>
            <person name="Holt S."/>
            <person name="Cochrane G."/>
            <person name="Meng A."/>
            <person name="Brown T."/>
            <person name="Cohen L."/>
        </authorList>
    </citation>
    <scope>NUCLEOTIDE SEQUENCE</scope>
    <source>
        <strain evidence="1">CCMP3278</strain>
    </source>
</reference>
<sequence length="187" mass="21097">MMRKRSKEVVSNGGLDAVKNLRFSQKFSNQLRKKPSKNYSVLEITENLSNCDAVVIDSTSTAEKCVKKSDFMKAQEVQEELMFDIDEAFVLTPQNSCTLDSFGVNSREFVKNRTLLRISDEGVPLGMSPRSGESEMFYSAENLARLSIETLAARFSVKPSKTSDFTRTLSPVYESRRNSQDSCVDFE</sequence>
<dbReference type="EMBL" id="HBFP01011146">
    <property type="protein sequence ID" value="CAD8823642.1"/>
    <property type="molecule type" value="Transcribed_RNA"/>
</dbReference>
<evidence type="ECO:0000313" key="1">
    <source>
        <dbReference type="EMBL" id="CAD8823642.1"/>
    </source>
</evidence>
<accession>A0A7S1ETI2</accession>
<organism evidence="1">
    <name type="scientific">Timspurckia oligopyrenoides</name>
    <dbReference type="NCBI Taxonomy" id="708627"/>
    <lineage>
        <taxon>Eukaryota</taxon>
        <taxon>Rhodophyta</taxon>
        <taxon>Bangiophyceae</taxon>
        <taxon>Porphyridiales</taxon>
        <taxon>Porphyridiaceae</taxon>
        <taxon>Timspurckia</taxon>
    </lineage>
</organism>
<dbReference type="AlphaFoldDB" id="A0A7S1ETI2"/>